<evidence type="ECO:0000256" key="8">
    <source>
        <dbReference type="ARBA" id="ARBA00048679"/>
    </source>
</evidence>
<sequence length="475" mass="54451">MTVGASDKMAAFKNAMESKNATRADKFIALNHAHSAVVAKMQSLQNDEERRAVEEAFVKEQNRCLRLQRKRCTTDDFEVIRTIGQGAFGVVRVVKHKEDREIYALKQMPKKCMKKKNQRDRVVAEKSLLCRMEDTWVGTLYQTFQDEDNLYMVMEFLPGGDMMSHLIRLDIFSDYQTKFYIAELIEAVHSVHKLGYIHRDIKPDNIAFTKKGHLKLLDFGLCKFDECIKKAERDPVDLGLGDPADATTSPGRLLGGDNDSPVQPRPHSGEIRHLDRARLKSSVGTPQYMAPEVFKRDYDQAADLWSVGVIMYECLMGGVPFSDSRNSPDRIMQKVMNYRRYLHIPYPGKKMSPEAEDLLKRILCEKEHRLTYKQIRTHPYFNGLDWDRLHEMEPPIKPQPFSLTDRGNFDKFGEVPLPNYKPSGQRKDKNLDYVGYTYKKGDEVLTAGTAGARLTVDKQVPDVTAILEAVELHKN</sequence>
<dbReference type="FunFam" id="3.30.200.20:FF:000042">
    <property type="entry name" value="Aurora kinase A"/>
    <property type="match status" value="1"/>
</dbReference>
<comment type="catalytic activity">
    <reaction evidence="8">
        <text>L-seryl-[protein] + ATP = O-phospho-L-seryl-[protein] + ADP + H(+)</text>
        <dbReference type="Rhea" id="RHEA:17989"/>
        <dbReference type="Rhea" id="RHEA-COMP:9863"/>
        <dbReference type="Rhea" id="RHEA-COMP:11604"/>
        <dbReference type="ChEBI" id="CHEBI:15378"/>
        <dbReference type="ChEBI" id="CHEBI:29999"/>
        <dbReference type="ChEBI" id="CHEBI:30616"/>
        <dbReference type="ChEBI" id="CHEBI:83421"/>
        <dbReference type="ChEBI" id="CHEBI:456216"/>
        <dbReference type="EC" id="2.7.11.1"/>
    </reaction>
</comment>
<dbReference type="AlphaFoldDB" id="A0A7J6QZE4"/>
<dbReference type="EC" id="2.7.11.1" evidence="1"/>
<keyword evidence="14" id="KW-1185">Reference proteome</keyword>
<dbReference type="Pfam" id="PF00069">
    <property type="entry name" value="Pkinase"/>
    <property type="match status" value="2"/>
</dbReference>
<dbReference type="Gene3D" id="1.10.510.10">
    <property type="entry name" value="Transferase(Phosphotransferase) domain 1"/>
    <property type="match status" value="2"/>
</dbReference>
<dbReference type="EMBL" id="JABANO010029446">
    <property type="protein sequence ID" value="KAF4713512.1"/>
    <property type="molecule type" value="Genomic_DNA"/>
</dbReference>
<dbReference type="Proteomes" id="UP000553632">
    <property type="component" value="Unassembled WGS sequence"/>
</dbReference>
<comment type="caution">
    <text evidence="13">The sequence shown here is derived from an EMBL/GenBank/DDBJ whole genome shotgun (WGS) entry which is preliminary data.</text>
</comment>
<dbReference type="PANTHER" id="PTHR24356:SF184">
    <property type="entry name" value="SERINE_THREONINE-PROTEIN KINASE TRICORNERED"/>
    <property type="match status" value="1"/>
</dbReference>
<dbReference type="InterPro" id="IPR050236">
    <property type="entry name" value="Ser_Thr_kinase_AGC"/>
</dbReference>
<dbReference type="InterPro" id="IPR000961">
    <property type="entry name" value="AGC-kinase_C"/>
</dbReference>
<evidence type="ECO:0000256" key="10">
    <source>
        <dbReference type="SAM" id="MobiDB-lite"/>
    </source>
</evidence>
<feature type="region of interest" description="Disordered" evidence="10">
    <location>
        <begin position="247"/>
        <end position="269"/>
    </location>
</feature>
<dbReference type="GO" id="GO:0004674">
    <property type="term" value="F:protein serine/threonine kinase activity"/>
    <property type="evidence" value="ECO:0007669"/>
    <property type="project" value="UniProtKB-KW"/>
</dbReference>
<name>A0A7J6QZE4_PEROL</name>
<dbReference type="InterPro" id="IPR011009">
    <property type="entry name" value="Kinase-like_dom_sf"/>
</dbReference>
<evidence type="ECO:0000256" key="4">
    <source>
        <dbReference type="ARBA" id="ARBA00022741"/>
    </source>
</evidence>
<dbReference type="SMART" id="SM00220">
    <property type="entry name" value="S_TKc"/>
    <property type="match status" value="1"/>
</dbReference>
<keyword evidence="6 9" id="KW-0067">ATP-binding</keyword>
<evidence type="ECO:0000259" key="11">
    <source>
        <dbReference type="PROSITE" id="PS50011"/>
    </source>
</evidence>
<organism evidence="13 14">
    <name type="scientific">Perkinsus olseni</name>
    <name type="common">Perkinsus atlanticus</name>
    <dbReference type="NCBI Taxonomy" id="32597"/>
    <lineage>
        <taxon>Eukaryota</taxon>
        <taxon>Sar</taxon>
        <taxon>Alveolata</taxon>
        <taxon>Perkinsozoa</taxon>
        <taxon>Perkinsea</taxon>
        <taxon>Perkinsida</taxon>
        <taxon>Perkinsidae</taxon>
        <taxon>Perkinsus</taxon>
    </lineage>
</organism>
<evidence type="ECO:0000256" key="2">
    <source>
        <dbReference type="ARBA" id="ARBA00022527"/>
    </source>
</evidence>
<dbReference type="InterPro" id="IPR000719">
    <property type="entry name" value="Prot_kinase_dom"/>
</dbReference>
<evidence type="ECO:0000256" key="5">
    <source>
        <dbReference type="ARBA" id="ARBA00022777"/>
    </source>
</evidence>
<accession>A0A7J6QZE4</accession>
<comment type="catalytic activity">
    <reaction evidence="7">
        <text>L-threonyl-[protein] + ATP = O-phospho-L-threonyl-[protein] + ADP + H(+)</text>
        <dbReference type="Rhea" id="RHEA:46608"/>
        <dbReference type="Rhea" id="RHEA-COMP:11060"/>
        <dbReference type="Rhea" id="RHEA-COMP:11605"/>
        <dbReference type="ChEBI" id="CHEBI:15378"/>
        <dbReference type="ChEBI" id="CHEBI:30013"/>
        <dbReference type="ChEBI" id="CHEBI:30616"/>
        <dbReference type="ChEBI" id="CHEBI:61977"/>
        <dbReference type="ChEBI" id="CHEBI:456216"/>
        <dbReference type="EC" id="2.7.11.1"/>
    </reaction>
</comment>
<dbReference type="GO" id="GO:0005524">
    <property type="term" value="F:ATP binding"/>
    <property type="evidence" value="ECO:0007669"/>
    <property type="project" value="UniProtKB-UniRule"/>
</dbReference>
<evidence type="ECO:0000313" key="13">
    <source>
        <dbReference type="EMBL" id="KAF4713512.1"/>
    </source>
</evidence>
<dbReference type="SMART" id="SM00133">
    <property type="entry name" value="S_TK_X"/>
    <property type="match status" value="1"/>
</dbReference>
<dbReference type="PROSITE" id="PS50011">
    <property type="entry name" value="PROTEIN_KINASE_DOM"/>
    <property type="match status" value="1"/>
</dbReference>
<protein>
    <recommendedName>
        <fullName evidence="1">non-specific serine/threonine protein kinase</fullName>
        <ecNumber evidence="1">2.7.11.1</ecNumber>
    </recommendedName>
</protein>
<feature type="binding site" evidence="9">
    <location>
        <position position="111"/>
    </location>
    <ligand>
        <name>ATP</name>
        <dbReference type="ChEBI" id="CHEBI:30616"/>
    </ligand>
</feature>
<evidence type="ECO:0000259" key="12">
    <source>
        <dbReference type="PROSITE" id="PS51285"/>
    </source>
</evidence>
<proteinExistence type="predicted"/>
<dbReference type="SUPFAM" id="SSF56112">
    <property type="entry name" value="Protein kinase-like (PK-like)"/>
    <property type="match status" value="1"/>
</dbReference>
<evidence type="ECO:0000256" key="1">
    <source>
        <dbReference type="ARBA" id="ARBA00012513"/>
    </source>
</evidence>
<dbReference type="GO" id="GO:0035556">
    <property type="term" value="P:intracellular signal transduction"/>
    <property type="evidence" value="ECO:0007669"/>
    <property type="project" value="TreeGrafter"/>
</dbReference>
<dbReference type="PROSITE" id="PS51285">
    <property type="entry name" value="AGC_KINASE_CTER"/>
    <property type="match status" value="1"/>
</dbReference>
<dbReference type="PROSITE" id="PS00107">
    <property type="entry name" value="PROTEIN_KINASE_ATP"/>
    <property type="match status" value="1"/>
</dbReference>
<evidence type="ECO:0000256" key="7">
    <source>
        <dbReference type="ARBA" id="ARBA00047899"/>
    </source>
</evidence>
<evidence type="ECO:0000256" key="9">
    <source>
        <dbReference type="PROSITE-ProRule" id="PRU10141"/>
    </source>
</evidence>
<keyword evidence="2" id="KW-0723">Serine/threonine-protein kinase</keyword>
<evidence type="ECO:0000256" key="3">
    <source>
        <dbReference type="ARBA" id="ARBA00022679"/>
    </source>
</evidence>
<dbReference type="PANTHER" id="PTHR24356">
    <property type="entry name" value="SERINE/THREONINE-PROTEIN KINASE"/>
    <property type="match status" value="1"/>
</dbReference>
<feature type="domain" description="Protein kinase" evidence="11">
    <location>
        <begin position="77"/>
        <end position="381"/>
    </location>
</feature>
<keyword evidence="3" id="KW-0808">Transferase</keyword>
<dbReference type="OMA" id="KIIDWPN"/>
<keyword evidence="4 9" id="KW-0547">Nucleotide-binding</keyword>
<reference evidence="13 14" key="1">
    <citation type="submission" date="2020-04" db="EMBL/GenBank/DDBJ databases">
        <title>Perkinsus olseni comparative genomics.</title>
        <authorList>
            <person name="Bogema D.R."/>
        </authorList>
    </citation>
    <scope>NUCLEOTIDE SEQUENCE [LARGE SCALE GENOMIC DNA]</scope>
    <source>
        <strain evidence="13 14">ATCC PRA-207</strain>
    </source>
</reference>
<feature type="domain" description="AGC-kinase C-terminal" evidence="12">
    <location>
        <begin position="382"/>
        <end position="448"/>
    </location>
</feature>
<dbReference type="InterPro" id="IPR017441">
    <property type="entry name" value="Protein_kinase_ATP_BS"/>
</dbReference>
<evidence type="ECO:0000256" key="6">
    <source>
        <dbReference type="ARBA" id="ARBA00022840"/>
    </source>
</evidence>
<gene>
    <name evidence="13" type="ORF">FOZ63_030794</name>
</gene>
<dbReference type="Gene3D" id="3.30.200.20">
    <property type="entry name" value="Phosphorylase Kinase, domain 1"/>
    <property type="match status" value="2"/>
</dbReference>
<evidence type="ECO:0000313" key="14">
    <source>
        <dbReference type="Proteomes" id="UP000553632"/>
    </source>
</evidence>
<keyword evidence="5" id="KW-0418">Kinase</keyword>